<evidence type="ECO:0000256" key="5">
    <source>
        <dbReference type="SAM" id="SignalP"/>
    </source>
</evidence>
<feature type="signal peptide" evidence="5">
    <location>
        <begin position="1"/>
        <end position="20"/>
    </location>
</feature>
<gene>
    <name evidence="8" type="primary">LOC114865816</name>
</gene>
<dbReference type="AlphaFoldDB" id="A0A6P7P0A6"/>
<dbReference type="GO" id="GO:0005576">
    <property type="term" value="C:extracellular region"/>
    <property type="evidence" value="ECO:0007669"/>
    <property type="project" value="UniProtKB-SubCell"/>
</dbReference>
<keyword evidence="5" id="KW-0732">Signal</keyword>
<keyword evidence="7" id="KW-1185">Reference proteome</keyword>
<organism evidence="7 8">
    <name type="scientific">Betta splendens</name>
    <name type="common">Siamese fighting fish</name>
    <dbReference type="NCBI Taxonomy" id="158456"/>
    <lineage>
        <taxon>Eukaryota</taxon>
        <taxon>Metazoa</taxon>
        <taxon>Chordata</taxon>
        <taxon>Craniata</taxon>
        <taxon>Vertebrata</taxon>
        <taxon>Euteleostomi</taxon>
        <taxon>Actinopterygii</taxon>
        <taxon>Neopterygii</taxon>
        <taxon>Teleostei</taxon>
        <taxon>Neoteleostei</taxon>
        <taxon>Acanthomorphata</taxon>
        <taxon>Anabantaria</taxon>
        <taxon>Anabantiformes</taxon>
        <taxon>Anabantoidei</taxon>
        <taxon>Osphronemidae</taxon>
        <taxon>Betta</taxon>
    </lineage>
</organism>
<dbReference type="RefSeq" id="XP_029023124.1">
    <property type="nucleotide sequence ID" value="XM_029167291.2"/>
</dbReference>
<dbReference type="SMART" id="SM00277">
    <property type="entry name" value="GRAN"/>
    <property type="match status" value="3"/>
</dbReference>
<feature type="domain" description="Granulins" evidence="6">
    <location>
        <begin position="54"/>
        <end position="67"/>
    </location>
</feature>
<accession>A0A6P7P0A6</accession>
<comment type="similarity">
    <text evidence="2">Belongs to the granulin family.</text>
</comment>
<dbReference type="Pfam" id="PF00396">
    <property type="entry name" value="Granulin"/>
    <property type="match status" value="3"/>
</dbReference>
<keyword evidence="4" id="KW-1015">Disulfide bond</keyword>
<proteinExistence type="inferred from homology"/>
<comment type="subcellular location">
    <subcellularLocation>
        <location evidence="1">Secreted</location>
    </subcellularLocation>
</comment>
<evidence type="ECO:0000256" key="2">
    <source>
        <dbReference type="ARBA" id="ARBA00010093"/>
    </source>
</evidence>
<reference evidence="8" key="1">
    <citation type="submission" date="2025-08" db="UniProtKB">
        <authorList>
            <consortium name="RefSeq"/>
        </authorList>
    </citation>
    <scope>IDENTIFICATION</scope>
</reference>
<evidence type="ECO:0000256" key="1">
    <source>
        <dbReference type="ARBA" id="ARBA00004613"/>
    </source>
</evidence>
<evidence type="ECO:0000313" key="8">
    <source>
        <dbReference type="RefSeq" id="XP_029023124.1"/>
    </source>
</evidence>
<evidence type="ECO:0000256" key="3">
    <source>
        <dbReference type="ARBA" id="ARBA00022525"/>
    </source>
</evidence>
<dbReference type="SUPFAM" id="SSF57277">
    <property type="entry name" value="Granulin repeat"/>
    <property type="match status" value="2"/>
</dbReference>
<dbReference type="PANTHER" id="PTHR12274">
    <property type="entry name" value="GRANULIN"/>
    <property type="match status" value="1"/>
</dbReference>
<dbReference type="PANTHER" id="PTHR12274:SF7">
    <property type="entry name" value="GRANULINS"/>
    <property type="match status" value="1"/>
</dbReference>
<dbReference type="Gene3D" id="2.10.25.160">
    <property type="entry name" value="Granulin"/>
    <property type="match status" value="3"/>
</dbReference>
<evidence type="ECO:0000259" key="6">
    <source>
        <dbReference type="PROSITE" id="PS00799"/>
    </source>
</evidence>
<evidence type="ECO:0000313" key="7">
    <source>
        <dbReference type="Proteomes" id="UP000515150"/>
    </source>
</evidence>
<dbReference type="PROSITE" id="PS00799">
    <property type="entry name" value="GRANULINS"/>
    <property type="match status" value="1"/>
</dbReference>
<name>A0A6P7P0A6_BETSP</name>
<dbReference type="OrthoDB" id="5949339at2759"/>
<dbReference type="KEGG" id="bspl:114865816"/>
<feature type="chain" id="PRO_5027917236" evidence="5">
    <location>
        <begin position="21"/>
        <end position="300"/>
    </location>
</feature>
<dbReference type="InParanoid" id="A0A6P7P0A6"/>
<dbReference type="InterPro" id="IPR039036">
    <property type="entry name" value="Granulin_fam"/>
</dbReference>
<keyword evidence="3" id="KW-0964">Secreted</keyword>
<protein>
    <submittedName>
        <fullName evidence="8">Progranulin-like</fullName>
    </submittedName>
</protein>
<dbReference type="Proteomes" id="UP000515150">
    <property type="component" value="Chromosome 11"/>
</dbReference>
<dbReference type="InterPro" id="IPR037277">
    <property type="entry name" value="Granulin_sf"/>
</dbReference>
<dbReference type="InterPro" id="IPR000118">
    <property type="entry name" value="Granulin"/>
</dbReference>
<evidence type="ECO:0000256" key="4">
    <source>
        <dbReference type="ARBA" id="ARBA00023157"/>
    </source>
</evidence>
<dbReference type="GeneID" id="114865816"/>
<sequence>MQGVTLWLLVGVCVWDFTACSIACHDGSSCPDNNTCCLTESGYKCCPYPDAVCCSDLAHCCPAGYRCVLTTKTCERVNQPWIKMPMVKKMSAEPNKPVLPESPQITQEVERHTDSDEKASPLVFCDNYHACPDGTTCCRSPQGFWFCCPYSPAWCCVGGSRCCPLGYDCDITQTHCVKQNLRFPFTPKLSLSAFPASRISALEDERLKETPMTALTEASDGPFGVGVIRCDSSFYCQAGQTCCKTVAGQWSCCPYPLGMCCKDGVHCCQYGYTCGPSSLTCRSRYSQLPSGKKQDAKTDF</sequence>